<reference evidence="4" key="3">
    <citation type="journal article" date="2022" name="Res Sq">
        <title>Evolution of multicellular longitudinally dividing oral cavity symbionts (Neisseriaceae).</title>
        <authorList>
            <person name="Nyongesa S."/>
            <person name="Weber P."/>
            <person name="Bernet E."/>
            <person name="Pullido F."/>
            <person name="Nieckarz M."/>
            <person name="Delaby M."/>
            <person name="Nieves C."/>
            <person name="Viehboeck T."/>
            <person name="Krause N."/>
            <person name="Rivera-Millot A."/>
            <person name="Nakamura A."/>
            <person name="Vischer N."/>
            <person name="VanNieuwenhze M."/>
            <person name="Brun Y."/>
            <person name="Cava F."/>
            <person name="Bulgheresi S."/>
            <person name="Veyrier F."/>
        </authorList>
    </citation>
    <scope>NUCLEOTIDE SEQUENCE</scope>
    <source>
        <strain evidence="4">1258/02</strain>
    </source>
</reference>
<dbReference type="GO" id="GO:0016878">
    <property type="term" value="F:acid-thiol ligase activity"/>
    <property type="evidence" value="ECO:0007669"/>
    <property type="project" value="UniProtKB-ARBA"/>
</dbReference>
<evidence type="ECO:0000313" key="3">
    <source>
        <dbReference type="EMBL" id="TCP04893.1"/>
    </source>
</evidence>
<dbReference type="InterPro" id="IPR054545">
    <property type="entry name" value="ApeI-like"/>
</dbReference>
<keyword evidence="3" id="KW-0436">Ligase</keyword>
<reference evidence="3 5" key="1">
    <citation type="submission" date="2019-03" db="EMBL/GenBank/DDBJ databases">
        <title>Genomic Encyclopedia of Type Strains, Phase IV (KMG-IV): sequencing the most valuable type-strain genomes for metagenomic binning, comparative biology and taxonomic classification.</title>
        <authorList>
            <person name="Goeker M."/>
        </authorList>
    </citation>
    <scope>NUCLEOTIDE SEQUENCE [LARGE SCALE GENOMIC DNA]</scope>
    <source>
        <strain evidence="3 5">DSM 17474</strain>
    </source>
</reference>
<dbReference type="InterPro" id="IPR045851">
    <property type="entry name" value="AMP-bd_C_sf"/>
</dbReference>
<reference evidence="4" key="2">
    <citation type="submission" date="2021-12" db="EMBL/GenBank/DDBJ databases">
        <authorList>
            <person name="Veyrier F.J."/>
        </authorList>
    </citation>
    <scope>NUCLEOTIDE SEQUENCE</scope>
    <source>
        <strain evidence="4">1258/02</strain>
    </source>
</reference>
<dbReference type="Pfam" id="PF22818">
    <property type="entry name" value="ApeI-like"/>
    <property type="match status" value="1"/>
</dbReference>
<dbReference type="Gene3D" id="3.10.129.10">
    <property type="entry name" value="Hotdog Thioesterase"/>
    <property type="match status" value="1"/>
</dbReference>
<keyword evidence="5" id="KW-1185">Reference proteome</keyword>
<evidence type="ECO:0000313" key="6">
    <source>
        <dbReference type="Proteomes" id="UP000829756"/>
    </source>
</evidence>
<dbReference type="InterPro" id="IPR000873">
    <property type="entry name" value="AMP-dep_synth/lig_dom"/>
</dbReference>
<dbReference type="InterPro" id="IPR042099">
    <property type="entry name" value="ANL_N_sf"/>
</dbReference>
<protein>
    <submittedName>
        <fullName evidence="4">AMP-binding protein</fullName>
    </submittedName>
    <submittedName>
        <fullName evidence="3">Acyl-coenzyme A synthetase/AMP-(Fatty) acid ligase</fullName>
    </submittedName>
</protein>
<proteinExistence type="predicted"/>
<dbReference type="EMBL" id="CP091507">
    <property type="protein sequence ID" value="UOO80337.1"/>
    <property type="molecule type" value="Genomic_DNA"/>
</dbReference>
<gene>
    <name evidence="3" type="ORF">EV680_11733</name>
    <name evidence="4" type="ORF">LVJ78_04860</name>
</gene>
<evidence type="ECO:0000259" key="1">
    <source>
        <dbReference type="Pfam" id="PF00501"/>
    </source>
</evidence>
<dbReference type="InterPro" id="IPR029069">
    <property type="entry name" value="HotDog_dom_sf"/>
</dbReference>
<dbReference type="AlphaFoldDB" id="A0AAE9GY07"/>
<dbReference type="Proteomes" id="UP000294721">
    <property type="component" value="Unassembled WGS sequence"/>
</dbReference>
<feature type="domain" description="ApeI dehydratase-like" evidence="2">
    <location>
        <begin position="466"/>
        <end position="562"/>
    </location>
</feature>
<dbReference type="KEGG" id="usu:LVJ78_04860"/>
<feature type="domain" description="AMP-dependent synthetase/ligase" evidence="1">
    <location>
        <begin position="27"/>
        <end position="296"/>
    </location>
</feature>
<dbReference type="RefSeq" id="WP_132954094.1">
    <property type="nucleotide sequence ID" value="NZ_CP091507.1"/>
</dbReference>
<evidence type="ECO:0000313" key="4">
    <source>
        <dbReference type="EMBL" id="UOO80337.1"/>
    </source>
</evidence>
<dbReference type="SUPFAM" id="SSF54637">
    <property type="entry name" value="Thioesterase/thiol ester dehydrase-isomerase"/>
    <property type="match status" value="1"/>
</dbReference>
<name>A0AAE9GY07_9NEIS</name>
<dbReference type="Pfam" id="PF00501">
    <property type="entry name" value="AMP-binding"/>
    <property type="match status" value="1"/>
</dbReference>
<dbReference type="Gene3D" id="3.40.50.12780">
    <property type="entry name" value="N-terminal domain of ligase-like"/>
    <property type="match status" value="1"/>
</dbReference>
<evidence type="ECO:0000259" key="2">
    <source>
        <dbReference type="Pfam" id="PF22818"/>
    </source>
</evidence>
<dbReference type="PANTHER" id="PTHR43767">
    <property type="entry name" value="LONG-CHAIN-FATTY-ACID--COA LIGASE"/>
    <property type="match status" value="1"/>
</dbReference>
<dbReference type="InterPro" id="IPR050237">
    <property type="entry name" value="ATP-dep_AMP-bd_enzyme"/>
</dbReference>
<dbReference type="EMBL" id="SLXE01000017">
    <property type="protein sequence ID" value="TCP04893.1"/>
    <property type="molecule type" value="Genomic_DNA"/>
</dbReference>
<dbReference type="Proteomes" id="UP000829756">
    <property type="component" value="Chromosome"/>
</dbReference>
<dbReference type="Gene3D" id="3.30.300.30">
    <property type="match status" value="1"/>
</dbReference>
<evidence type="ECO:0000313" key="5">
    <source>
        <dbReference type="Proteomes" id="UP000294721"/>
    </source>
</evidence>
<accession>A0AAE9GY07</accession>
<organism evidence="4 6">
    <name type="scientific">Uruburuella suis</name>
    <dbReference type="NCBI Taxonomy" id="252130"/>
    <lineage>
        <taxon>Bacteria</taxon>
        <taxon>Pseudomonadati</taxon>
        <taxon>Pseudomonadota</taxon>
        <taxon>Betaproteobacteria</taxon>
        <taxon>Neisseriales</taxon>
        <taxon>Neisseriaceae</taxon>
        <taxon>Uruburuella</taxon>
    </lineage>
</organism>
<sequence>MQKLSRILSPDFNPRDLIAVAPEWRRADFNRAVFYLSGRLKAQGVQAAALWFDDAALFACAILAAWHAGARVVLPPNLAAENIGWADDEADIWLTDVPQHAAFSGGLNVLDVAACLENMPSEYEPNTQDWQLDEKAQARLKTSGSSGAAQVVVKTLAQMQAEAQALTALLPFAQSGAVALGSVSPQHLYGFTFRFAVPLSAGWPLARAQYVYPETLLAATAAHESVVWITSPALLGRMGEARNWAAVRPKLRGILSAGGALPAATSDLLALHAVMPFEIYGSTETGVMASRQGSGVWQPLPNVQIGQNEAGALWAESPWSGGRQQTADIVEPQARGFALLGRSDRIIKFEDKRVSLVQIEHDLLAHEWVADAYCGLHPQHKRLAAWIALNADGIRALREQGRAAVMAVLKKHTAATQDTIALPRYWRFAAELPRNAQAKIAAVDFQTAFSEAQTAPEWPLEMENPAENEWQISSRVPLDLVYFGGHFAQFPLVPGVVELQWVRDLTARFDWGRQSIVRVENLKYQQFLRPNDEARVHLKYDADKNKLTFRLENTDAVCASGRLVFGGFQ</sequence>
<dbReference type="PANTHER" id="PTHR43767:SF1">
    <property type="entry name" value="NONRIBOSOMAL PEPTIDE SYNTHASE PES1 (EUROFUNG)-RELATED"/>
    <property type="match status" value="1"/>
</dbReference>
<dbReference type="SUPFAM" id="SSF56801">
    <property type="entry name" value="Acetyl-CoA synthetase-like"/>
    <property type="match status" value="1"/>
</dbReference>